<gene>
    <name evidence="1" type="ORF">BN788_01001</name>
</gene>
<sequence length="159" mass="18488">MANEDKKDFNSMLHDNKDMPKFQIITDIKSIEKYGGSKMYFAPPIDYDKVMRKIPHGKVITVERIRKYFAEQSGADFTEPITAGIFVSIAAWASYQRLEDETPYWRTLKANGELNAKYPGGIEAQKEKLEAEGHIIIQKGRKNIRYYVKDYEHSLFELE</sequence>
<name>R6RPL7_9FIRM</name>
<organism evidence="1 2">
    <name type="scientific">[Eubacterium] siraeum CAG:80</name>
    <dbReference type="NCBI Taxonomy" id="1263080"/>
    <lineage>
        <taxon>Bacteria</taxon>
        <taxon>Bacillati</taxon>
        <taxon>Bacillota</taxon>
        <taxon>Clostridia</taxon>
        <taxon>Eubacteriales</taxon>
        <taxon>Oscillospiraceae</taxon>
        <taxon>Oscillospiraceae incertae sedis</taxon>
    </lineage>
</organism>
<comment type="caution">
    <text evidence="1">The sequence shown here is derived from an EMBL/GenBank/DDBJ whole genome shotgun (WGS) entry which is preliminary data.</text>
</comment>
<protein>
    <submittedName>
        <fullName evidence="1">Uncharacterized protein</fullName>
    </submittedName>
</protein>
<evidence type="ECO:0000313" key="1">
    <source>
        <dbReference type="EMBL" id="CDC49605.1"/>
    </source>
</evidence>
<proteinExistence type="predicted"/>
<evidence type="ECO:0000313" key="2">
    <source>
        <dbReference type="Proteomes" id="UP000018142"/>
    </source>
</evidence>
<dbReference type="InterPro" id="IPR036388">
    <property type="entry name" value="WH-like_DNA-bd_sf"/>
</dbReference>
<accession>R6RPL7</accession>
<dbReference type="Proteomes" id="UP000018142">
    <property type="component" value="Unassembled WGS sequence"/>
</dbReference>
<dbReference type="AlphaFoldDB" id="R6RPL7"/>
<reference evidence="1" key="1">
    <citation type="submission" date="2012-11" db="EMBL/GenBank/DDBJ databases">
        <title>Dependencies among metagenomic species, viruses, plasmids and units of genetic variation.</title>
        <authorList>
            <person name="Nielsen H.B."/>
            <person name="Almeida M."/>
            <person name="Juncker A.S."/>
            <person name="Rasmussen S."/>
            <person name="Li J."/>
            <person name="Sunagawa S."/>
            <person name="Plichta D."/>
            <person name="Gautier L."/>
            <person name="Le Chatelier E."/>
            <person name="Peletier E."/>
            <person name="Bonde I."/>
            <person name="Nielsen T."/>
            <person name="Manichanh C."/>
            <person name="Arumugam M."/>
            <person name="Batto J."/>
            <person name="Santos M.B.Q.D."/>
            <person name="Blom N."/>
            <person name="Borruel N."/>
            <person name="Burgdorf K.S."/>
            <person name="Boumezbeur F."/>
            <person name="Casellas F."/>
            <person name="Dore J."/>
            <person name="Guarner F."/>
            <person name="Hansen T."/>
            <person name="Hildebrand F."/>
            <person name="Kaas R.S."/>
            <person name="Kennedy S."/>
            <person name="Kristiansen K."/>
            <person name="Kultima J.R."/>
            <person name="Leonard P."/>
            <person name="Levenez F."/>
            <person name="Lund O."/>
            <person name="Moumen B."/>
            <person name="Le Paslier D."/>
            <person name="Pons N."/>
            <person name="Pedersen O."/>
            <person name="Prifti E."/>
            <person name="Qin J."/>
            <person name="Raes J."/>
            <person name="Tap J."/>
            <person name="Tims S."/>
            <person name="Ussery D.W."/>
            <person name="Yamada T."/>
            <person name="MetaHit consortium"/>
            <person name="Renault P."/>
            <person name="Sicheritz-Ponten T."/>
            <person name="Bork P."/>
            <person name="Wang J."/>
            <person name="Brunak S."/>
            <person name="Ehrlich S.D."/>
        </authorList>
    </citation>
    <scope>NUCLEOTIDE SEQUENCE [LARGE SCALE GENOMIC DNA]</scope>
</reference>
<dbReference type="EMBL" id="CBFJ010000227">
    <property type="protein sequence ID" value="CDC49605.1"/>
    <property type="molecule type" value="Genomic_DNA"/>
</dbReference>
<dbReference type="Gene3D" id="1.10.10.10">
    <property type="entry name" value="Winged helix-like DNA-binding domain superfamily/Winged helix DNA-binding domain"/>
    <property type="match status" value="1"/>
</dbReference>